<keyword evidence="17" id="KW-1185">Reference proteome</keyword>
<feature type="coiled-coil region" evidence="13">
    <location>
        <begin position="1067"/>
        <end position="1104"/>
    </location>
</feature>
<protein>
    <recommendedName>
        <fullName evidence="15">CAP-Gly domain-containing protein</fullName>
    </recommendedName>
</protein>
<dbReference type="Proteomes" id="UP000237438">
    <property type="component" value="Unassembled WGS sequence"/>
</dbReference>
<keyword evidence="12" id="KW-0131">Cell cycle</keyword>
<dbReference type="Pfam" id="PF01302">
    <property type="entry name" value="CAP_GLY"/>
    <property type="match status" value="1"/>
</dbReference>
<feature type="compositionally biased region" description="Polar residues" evidence="14">
    <location>
        <begin position="290"/>
        <end position="304"/>
    </location>
</feature>
<feature type="compositionally biased region" description="Low complexity" evidence="14">
    <location>
        <begin position="161"/>
        <end position="174"/>
    </location>
</feature>
<feature type="compositionally biased region" description="Low complexity" evidence="14">
    <location>
        <begin position="198"/>
        <end position="214"/>
    </location>
</feature>
<dbReference type="SUPFAM" id="SSF74924">
    <property type="entry name" value="Cap-Gly domain"/>
    <property type="match status" value="1"/>
</dbReference>
<dbReference type="GO" id="GO:0005816">
    <property type="term" value="C:spindle pole body"/>
    <property type="evidence" value="ECO:0007669"/>
    <property type="project" value="TreeGrafter"/>
</dbReference>
<evidence type="ECO:0000256" key="3">
    <source>
        <dbReference type="ARBA" id="ARBA00004544"/>
    </source>
</evidence>
<dbReference type="InterPro" id="IPR000938">
    <property type="entry name" value="CAP-Gly_domain"/>
</dbReference>
<dbReference type="OrthoDB" id="2130750at2759"/>
<evidence type="ECO:0000256" key="9">
    <source>
        <dbReference type="ARBA" id="ARBA00023017"/>
    </source>
</evidence>
<evidence type="ECO:0000256" key="5">
    <source>
        <dbReference type="ARBA" id="ARBA00022490"/>
    </source>
</evidence>
<evidence type="ECO:0000256" key="14">
    <source>
        <dbReference type="SAM" id="MobiDB-lite"/>
    </source>
</evidence>
<feature type="compositionally biased region" description="Polar residues" evidence="14">
    <location>
        <begin position="145"/>
        <end position="160"/>
    </location>
</feature>
<keyword evidence="11" id="KW-0206">Cytoskeleton</keyword>
<feature type="compositionally biased region" description="Polar residues" evidence="14">
    <location>
        <begin position="117"/>
        <end position="138"/>
    </location>
</feature>
<feature type="region of interest" description="Disordered" evidence="14">
    <location>
        <begin position="290"/>
        <end position="309"/>
    </location>
</feature>
<comment type="subcellular location">
    <subcellularLocation>
        <location evidence="3">Cytoplasm</location>
        <location evidence="3">Cell cortex</location>
    </subcellularLocation>
    <subcellularLocation>
        <location evidence="1">Cytoplasm</location>
        <location evidence="1">Cytoskeleton</location>
        <location evidence="1">Microtubule organizing center</location>
        <location evidence="1">Centrosome</location>
        <location evidence="1">Centriole</location>
    </subcellularLocation>
    <subcellularLocation>
        <location evidence="2">Cytoplasm</location>
        <location evidence="2">Cytoskeleton</location>
        <location evidence="2">Spindle</location>
    </subcellularLocation>
</comment>
<evidence type="ECO:0000256" key="13">
    <source>
        <dbReference type="SAM" id="Coils"/>
    </source>
</evidence>
<comment type="similarity">
    <text evidence="4">Belongs to the dynactin 150 kDa subunit family.</text>
</comment>
<evidence type="ECO:0000256" key="6">
    <source>
        <dbReference type="ARBA" id="ARBA00022618"/>
    </source>
</evidence>
<keyword evidence="6" id="KW-0132">Cell division</keyword>
<dbReference type="GO" id="GO:0051301">
    <property type="term" value="P:cell division"/>
    <property type="evidence" value="ECO:0007669"/>
    <property type="project" value="UniProtKB-KW"/>
</dbReference>
<feature type="coiled-coil region" evidence="13">
    <location>
        <begin position="318"/>
        <end position="581"/>
    </location>
</feature>
<evidence type="ECO:0000256" key="11">
    <source>
        <dbReference type="ARBA" id="ARBA00023212"/>
    </source>
</evidence>
<evidence type="ECO:0000313" key="17">
    <source>
        <dbReference type="Proteomes" id="UP000237438"/>
    </source>
</evidence>
<dbReference type="Pfam" id="PF12455">
    <property type="entry name" value="Dynactin"/>
    <property type="match status" value="1"/>
</dbReference>
<dbReference type="GO" id="GO:0000743">
    <property type="term" value="P:nuclear migration involved in conjugation with cellular fusion"/>
    <property type="evidence" value="ECO:0007669"/>
    <property type="project" value="TreeGrafter"/>
</dbReference>
<feature type="compositionally biased region" description="Low complexity" evidence="14">
    <location>
        <begin position="262"/>
        <end position="275"/>
    </location>
</feature>
<dbReference type="GO" id="GO:0000132">
    <property type="term" value="P:establishment of mitotic spindle orientation"/>
    <property type="evidence" value="ECO:0007669"/>
    <property type="project" value="TreeGrafter"/>
</dbReference>
<name>A0A2S4Q1V5_9PEZI</name>
<dbReference type="InterPro" id="IPR036859">
    <property type="entry name" value="CAP-Gly_dom_sf"/>
</dbReference>
<feature type="domain" description="CAP-Gly" evidence="15">
    <location>
        <begin position="25"/>
        <end position="67"/>
    </location>
</feature>
<evidence type="ECO:0000256" key="12">
    <source>
        <dbReference type="ARBA" id="ARBA00023306"/>
    </source>
</evidence>
<sequence>MVDITIGQIVRLNENGIEGTVRFVGETAFAPGLWVGVELTSTDGKNDGSVQNQRYFECEMGKGMFLRSAALTVISKPQLLRTKKDVRKATRPSSVSSTQGRRPSSVSDLGSTKRINKNISSSSPNLARRNASQTSNFLGSPPRSPSKQFSGIMSIDSTLKTSSSTFSRAHSASSLKSRKSLINPHDSMPPPPKLGFHSSKSSLGGPSSRLSTSSNKSVNSKPSATSRAPRSSQIASSTGNQTNKNYSTAVGYHDDGDESIKSSVESSNLSPLSSRPILPRDLAYVDKAQKTSPNTIHNPTSPIIQRSASFSTAATRSIEDLKTKIRVMEKKAIENRDKLKNLEKSQEERDKFEFIIKKLQNKYQIQQQETLALRKLLKETEEKLEQAENSQVENELVLEMATLDREVAEETAEVLKTELEAMKLKNEELELEVDILKQENAELGEEMSPEEKASQGWLQMERNNERLREALICLRDMTQQTEAELRGEIKSLQEDLKEFKSEKEKYEVTREKLTLANEAIEDLKQQLDNAMGAEDMIEELTEKNVSLQEQVDEFKAIITDYETLKEISDEVEINHVEIEKEMQSDIDTKESIILEQQRRAAQQEQVISDMEYTLFRFRELVTNLQSDLDDIRASHAMTEAEAEELSNRSRAILDLNRKLHISATKTQVEAIDLELRRLDAQEALEHLKIVQLFLPDNLNEDRNSILALLRFKRVGFKARLLHRFVKEKISAQPFSGQEDGIFAACDALNSLSWVAATCDRFTNAIGRSTVDEFIKYEGTLFELEPVERALNGWIDNLRKDELKETQCANELQRSIALMSHLAEVHISSSLESYADKVYMKSIVMQNQLENSAIAMSFIKQMVEAIVSDEEGENVQALNFSSKSDAIISQTRNAKVIVGKTVRALDELNSRSLSLTPDTLSSFESCEMIIEELVKFSRHIGDNLYQLLHVEGRSEPYTYSEIEATSSQCTIDIFGQSELDLFTGYSNKVRILTNLLGDLATLASDLDITVEFEVPQAPWIIRSQELKLSKVTPVNAEDEIRRLKEESHERARIIALKDQTQEENMIKIELLESRMRDATMKNKQLAELERSIEEVKKRETEFARLIKSQNEELSILEADRGKWKKIAEDVKALGVGTQDIQLDQEQAVATAREMDFLLKEKKDLQAAVRYLGRENFRVSFTEYKHKTWLEEPLIKAPTQENQRQELILSEGRKVLSELLSLSSNAQIYKFTETQNSRLSWRSIKSTSQYHVAQQREKYETWKSWKDDLVQRAHVVKQVKTIKKSQQKLDSPGKTLAQVKLCLPEWENKMVRPEKITILEPDEFESFKDTLGF</sequence>
<feature type="non-terminal residue" evidence="16">
    <location>
        <position position="1331"/>
    </location>
</feature>
<dbReference type="PANTHER" id="PTHR18916">
    <property type="entry name" value="DYNACTIN 1-RELATED MICROTUBULE-BINDING"/>
    <property type="match status" value="1"/>
</dbReference>
<evidence type="ECO:0000256" key="10">
    <source>
        <dbReference type="ARBA" id="ARBA00023054"/>
    </source>
</evidence>
<evidence type="ECO:0000256" key="2">
    <source>
        <dbReference type="ARBA" id="ARBA00004186"/>
    </source>
</evidence>
<dbReference type="GO" id="GO:0005819">
    <property type="term" value="C:spindle"/>
    <property type="evidence" value="ECO:0007669"/>
    <property type="project" value="UniProtKB-SubCell"/>
</dbReference>
<proteinExistence type="inferred from homology"/>
<evidence type="ECO:0000256" key="8">
    <source>
        <dbReference type="ARBA" id="ARBA00022776"/>
    </source>
</evidence>
<keyword evidence="8" id="KW-0498">Mitosis</keyword>
<evidence type="ECO:0000256" key="1">
    <source>
        <dbReference type="ARBA" id="ARBA00004114"/>
    </source>
</evidence>
<evidence type="ECO:0000259" key="15">
    <source>
        <dbReference type="PROSITE" id="PS50245"/>
    </source>
</evidence>
<dbReference type="EMBL" id="PEDP01000017">
    <property type="protein sequence ID" value="POS88242.1"/>
    <property type="molecule type" value="Genomic_DNA"/>
</dbReference>
<dbReference type="GO" id="GO:0005874">
    <property type="term" value="C:microtubule"/>
    <property type="evidence" value="ECO:0007669"/>
    <property type="project" value="UniProtKB-KW"/>
</dbReference>
<dbReference type="PROSITE" id="PS50245">
    <property type="entry name" value="CAP_GLY_2"/>
    <property type="match status" value="1"/>
</dbReference>
<keyword evidence="10 13" id="KW-0175">Coiled coil</keyword>
<dbReference type="InterPro" id="IPR022157">
    <property type="entry name" value="Dynactin"/>
</dbReference>
<dbReference type="GO" id="GO:0030286">
    <property type="term" value="C:dynein complex"/>
    <property type="evidence" value="ECO:0007669"/>
    <property type="project" value="UniProtKB-KW"/>
</dbReference>
<feature type="compositionally biased region" description="Polar residues" evidence="14">
    <location>
        <begin position="91"/>
        <end position="110"/>
    </location>
</feature>
<organism evidence="16 17">
    <name type="scientific">Erysiphe pulchra</name>
    <dbReference type="NCBI Taxonomy" id="225359"/>
    <lineage>
        <taxon>Eukaryota</taxon>
        <taxon>Fungi</taxon>
        <taxon>Dikarya</taxon>
        <taxon>Ascomycota</taxon>
        <taxon>Pezizomycotina</taxon>
        <taxon>Leotiomycetes</taxon>
        <taxon>Erysiphales</taxon>
        <taxon>Erysiphaceae</taxon>
        <taxon>Erysiphe</taxon>
    </lineage>
</organism>
<accession>A0A2S4Q1V5</accession>
<comment type="caution">
    <text evidence="16">The sequence shown here is derived from an EMBL/GenBank/DDBJ whole genome shotgun (WGS) entry which is preliminary data.</text>
</comment>
<dbReference type="PANTHER" id="PTHR18916:SF6">
    <property type="entry name" value="DYNACTIN SUBUNIT 1"/>
    <property type="match status" value="1"/>
</dbReference>
<dbReference type="STRING" id="225359.A0A2S4Q1V5"/>
<keyword evidence="7" id="KW-0493">Microtubule</keyword>
<feature type="region of interest" description="Disordered" evidence="14">
    <location>
        <begin position="83"/>
        <end position="275"/>
    </location>
</feature>
<gene>
    <name evidence="16" type="ORF">EPUL_000068</name>
</gene>
<keyword evidence="9" id="KW-0243">Dynein</keyword>
<dbReference type="Gene3D" id="2.30.30.190">
    <property type="entry name" value="CAP Gly-rich-like domain"/>
    <property type="match status" value="1"/>
</dbReference>
<evidence type="ECO:0000256" key="4">
    <source>
        <dbReference type="ARBA" id="ARBA00011010"/>
    </source>
</evidence>
<reference evidence="16 17" key="1">
    <citation type="submission" date="2017-10" db="EMBL/GenBank/DDBJ databases">
        <title>Development of genomic resources for the powdery mildew, Erysiphe pulchra.</title>
        <authorList>
            <person name="Wadl P.A."/>
            <person name="Mack B.M."/>
            <person name="Moore G."/>
            <person name="Beltz S.B."/>
        </authorList>
    </citation>
    <scope>NUCLEOTIDE SEQUENCE [LARGE SCALE GENOMIC DNA]</scope>
    <source>
        <strain evidence="16">Cflorida</strain>
    </source>
</reference>
<evidence type="ECO:0000256" key="7">
    <source>
        <dbReference type="ARBA" id="ARBA00022701"/>
    </source>
</evidence>
<feature type="compositionally biased region" description="Polar residues" evidence="14">
    <location>
        <begin position="215"/>
        <end position="248"/>
    </location>
</feature>
<dbReference type="SMART" id="SM01052">
    <property type="entry name" value="CAP_GLY"/>
    <property type="match status" value="1"/>
</dbReference>
<keyword evidence="5" id="KW-0963">Cytoplasm</keyword>
<evidence type="ECO:0000313" key="16">
    <source>
        <dbReference type="EMBL" id="POS88242.1"/>
    </source>
</evidence>
<dbReference type="GO" id="GO:0051286">
    <property type="term" value="C:cell tip"/>
    <property type="evidence" value="ECO:0007669"/>
    <property type="project" value="TreeGrafter"/>
</dbReference>
<dbReference type="GO" id="GO:0005814">
    <property type="term" value="C:centriole"/>
    <property type="evidence" value="ECO:0007669"/>
    <property type="project" value="UniProtKB-SubCell"/>
</dbReference>